<accession>A0A377DHM8</accession>
<organism evidence="1 2">
    <name type="scientific">Escherichia coli</name>
    <dbReference type="NCBI Taxonomy" id="562"/>
    <lineage>
        <taxon>Bacteria</taxon>
        <taxon>Pseudomonadati</taxon>
        <taxon>Pseudomonadota</taxon>
        <taxon>Gammaproteobacteria</taxon>
        <taxon>Enterobacterales</taxon>
        <taxon>Enterobacteriaceae</taxon>
        <taxon>Escherichia</taxon>
    </lineage>
</organism>
<evidence type="ECO:0000313" key="1">
    <source>
        <dbReference type="EMBL" id="STM20471.1"/>
    </source>
</evidence>
<dbReference type="EMBL" id="UGED01000023">
    <property type="protein sequence ID" value="STM20471.1"/>
    <property type="molecule type" value="Genomic_DNA"/>
</dbReference>
<proteinExistence type="predicted"/>
<name>A0A377DHM8_ECOLX</name>
<evidence type="ECO:0000313" key="2">
    <source>
        <dbReference type="Proteomes" id="UP000254052"/>
    </source>
</evidence>
<gene>
    <name evidence="1" type="primary">ykgF_1</name>
    <name evidence="1" type="ORF">NCTC9962_07240</name>
</gene>
<protein>
    <submittedName>
        <fullName evidence="1">Putative electron transport protein YkgF</fullName>
    </submittedName>
</protein>
<dbReference type="Proteomes" id="UP000254052">
    <property type="component" value="Unassembled WGS sequence"/>
</dbReference>
<reference evidence="1 2" key="1">
    <citation type="submission" date="2018-06" db="EMBL/GenBank/DDBJ databases">
        <authorList>
            <consortium name="Pathogen Informatics"/>
            <person name="Doyle S."/>
        </authorList>
    </citation>
    <scope>NUCLEOTIDE SEQUENCE [LARGE SCALE GENOMIC DNA]</scope>
    <source>
        <strain evidence="1 2">NCTC9962</strain>
    </source>
</reference>
<sequence length="56" mass="6268">MMAGAHAASWFINGGKTPLKFGAISDWMEARDLPEADGESFRSWFKKHQAQEKKNG</sequence>
<dbReference type="AlphaFoldDB" id="A0A377DHM8"/>